<name>A0A9D1VJ85_9FIRM</name>
<reference evidence="1" key="1">
    <citation type="journal article" date="2021" name="PeerJ">
        <title>Extensive microbial diversity within the chicken gut microbiome revealed by metagenomics and culture.</title>
        <authorList>
            <person name="Gilroy R."/>
            <person name="Ravi A."/>
            <person name="Getino M."/>
            <person name="Pursley I."/>
            <person name="Horton D.L."/>
            <person name="Alikhan N.F."/>
            <person name="Baker D."/>
            <person name="Gharbi K."/>
            <person name="Hall N."/>
            <person name="Watson M."/>
            <person name="Adriaenssens E.M."/>
            <person name="Foster-Nyarko E."/>
            <person name="Jarju S."/>
            <person name="Secka A."/>
            <person name="Antonio M."/>
            <person name="Oren A."/>
            <person name="Chaudhuri R.R."/>
            <person name="La Ragione R."/>
            <person name="Hildebrand F."/>
            <person name="Pallen M.J."/>
        </authorList>
    </citation>
    <scope>NUCLEOTIDE SEQUENCE</scope>
    <source>
        <strain evidence="1">ChiHjej12B11-1927</strain>
    </source>
</reference>
<comment type="caution">
    <text evidence="1">The sequence shown here is derived from an EMBL/GenBank/DDBJ whole genome shotgun (WGS) entry which is preliminary data.</text>
</comment>
<protein>
    <submittedName>
        <fullName evidence="1">Uncharacterized protein</fullName>
    </submittedName>
</protein>
<sequence length="129" mass="14811">MKRHKQIWVVFLFMLLFVQSGYYFSASQMPAGHLGSEGESFSSKEKGKKTAVIAPLTVKDVKLFWTKEKRAHFSFPDFSQKPSYIETGASEEKYYECKDHRYFSRQEKYELTDGLRAPPGADHTAAKTA</sequence>
<evidence type="ECO:0000313" key="2">
    <source>
        <dbReference type="Proteomes" id="UP000824230"/>
    </source>
</evidence>
<reference evidence="1" key="2">
    <citation type="submission" date="2021-04" db="EMBL/GenBank/DDBJ databases">
        <authorList>
            <person name="Gilroy R."/>
        </authorList>
    </citation>
    <scope>NUCLEOTIDE SEQUENCE</scope>
    <source>
        <strain evidence="1">ChiHjej12B11-1927</strain>
    </source>
</reference>
<accession>A0A9D1VJ85</accession>
<dbReference type="AlphaFoldDB" id="A0A9D1VJ85"/>
<gene>
    <name evidence="1" type="ORF">H9738_00910</name>
</gene>
<proteinExistence type="predicted"/>
<dbReference type="EMBL" id="DXFG01000023">
    <property type="protein sequence ID" value="HIX36421.1"/>
    <property type="molecule type" value="Genomic_DNA"/>
</dbReference>
<organism evidence="1 2">
    <name type="scientific">Candidatus Blautia pullistercoris</name>
    <dbReference type="NCBI Taxonomy" id="2838499"/>
    <lineage>
        <taxon>Bacteria</taxon>
        <taxon>Bacillati</taxon>
        <taxon>Bacillota</taxon>
        <taxon>Clostridia</taxon>
        <taxon>Lachnospirales</taxon>
        <taxon>Lachnospiraceae</taxon>
        <taxon>Blautia</taxon>
    </lineage>
</organism>
<evidence type="ECO:0000313" key="1">
    <source>
        <dbReference type="EMBL" id="HIX36421.1"/>
    </source>
</evidence>
<dbReference type="Proteomes" id="UP000824230">
    <property type="component" value="Unassembled WGS sequence"/>
</dbReference>